<evidence type="ECO:0000256" key="2">
    <source>
        <dbReference type="SAM" id="Phobius"/>
    </source>
</evidence>
<accession>A0A1G9N930</accession>
<feature type="region of interest" description="Disordered" evidence="1">
    <location>
        <begin position="150"/>
        <end position="171"/>
    </location>
</feature>
<protein>
    <submittedName>
        <fullName evidence="3">Uncharacterized protein</fullName>
    </submittedName>
</protein>
<dbReference type="Proteomes" id="UP000198683">
    <property type="component" value="Unassembled WGS sequence"/>
</dbReference>
<keyword evidence="4" id="KW-1185">Reference proteome</keyword>
<reference evidence="3 4" key="1">
    <citation type="submission" date="2016-10" db="EMBL/GenBank/DDBJ databases">
        <authorList>
            <person name="de Groot N.N."/>
        </authorList>
    </citation>
    <scope>NUCLEOTIDE SEQUENCE [LARGE SCALE GENOMIC DNA]</scope>
    <source>
        <strain evidence="3 4">CGMCC 4.5681</strain>
    </source>
</reference>
<organism evidence="3 4">
    <name type="scientific">Nonomuraea maritima</name>
    <dbReference type="NCBI Taxonomy" id="683260"/>
    <lineage>
        <taxon>Bacteria</taxon>
        <taxon>Bacillati</taxon>
        <taxon>Actinomycetota</taxon>
        <taxon>Actinomycetes</taxon>
        <taxon>Streptosporangiales</taxon>
        <taxon>Streptosporangiaceae</taxon>
        <taxon>Nonomuraea</taxon>
    </lineage>
</organism>
<feature type="transmembrane region" description="Helical" evidence="2">
    <location>
        <begin position="50"/>
        <end position="74"/>
    </location>
</feature>
<keyword evidence="2" id="KW-0812">Transmembrane</keyword>
<evidence type="ECO:0000256" key="1">
    <source>
        <dbReference type="SAM" id="MobiDB-lite"/>
    </source>
</evidence>
<evidence type="ECO:0000313" key="3">
    <source>
        <dbReference type="EMBL" id="SDL82647.1"/>
    </source>
</evidence>
<name>A0A1G9N930_9ACTN</name>
<dbReference type="RefSeq" id="WP_425413464.1">
    <property type="nucleotide sequence ID" value="NZ_FNFB01000030.1"/>
</dbReference>
<sequence>MTRTAVHRTRAIALSGCRLRVTTPAQNSAQDTDIERAGRMARFATGARKVFLRAAAMGALVVAGWLLTVLFGMLGAAPTAATTHADSAAAAADSSESAATAAQGAEESTASPLISVSNDAEAMAGRTVDGLNSQRDPGLPARSTAGEILHTDGLVPTGGNSGPFGPVSGDVARSVYDPRLQAGRAPLARLLPPVVRTAADDPSFSPD</sequence>
<evidence type="ECO:0000313" key="4">
    <source>
        <dbReference type="Proteomes" id="UP000198683"/>
    </source>
</evidence>
<proteinExistence type="predicted"/>
<keyword evidence="2" id="KW-1133">Transmembrane helix</keyword>
<dbReference type="AlphaFoldDB" id="A0A1G9N930"/>
<dbReference type="EMBL" id="FNFB01000030">
    <property type="protein sequence ID" value="SDL82647.1"/>
    <property type="molecule type" value="Genomic_DNA"/>
</dbReference>
<keyword evidence="2" id="KW-0472">Membrane</keyword>
<gene>
    <name evidence="3" type="ORF">SAMN05421874_13015</name>
</gene>